<dbReference type="EMBL" id="JAJIAO010000004">
    <property type="protein sequence ID" value="MCK8624830.1"/>
    <property type="molecule type" value="Genomic_DNA"/>
</dbReference>
<dbReference type="Pfam" id="PF18953">
    <property type="entry name" value="SAP_new25"/>
    <property type="match status" value="1"/>
</dbReference>
<gene>
    <name evidence="1" type="ORF">LNP07_04795</name>
</gene>
<comment type="caution">
    <text evidence="1">The sequence shown here is derived from an EMBL/GenBank/DDBJ whole genome shotgun (WGS) entry which is preliminary data.</text>
</comment>
<keyword evidence="2" id="KW-1185">Reference proteome</keyword>
<dbReference type="Proteomes" id="UP001522905">
    <property type="component" value="Unassembled WGS sequence"/>
</dbReference>
<reference evidence="1 2" key="1">
    <citation type="submission" date="2021-11" db="EMBL/GenBank/DDBJ databases">
        <title>Comparative genomics of bee honey and flower isolates.</title>
        <authorList>
            <person name="Bechtner J.D."/>
            <person name="Gallus M.K."/>
            <person name="Ehrmann M."/>
        </authorList>
    </citation>
    <scope>NUCLEOTIDE SEQUENCE [LARGE SCALE GENOMIC DNA]</scope>
    <source>
        <strain evidence="1 2">M161</strain>
    </source>
</reference>
<dbReference type="RefSeq" id="WP_248601724.1">
    <property type="nucleotide sequence ID" value="NZ_JAJIAO010000004.1"/>
</dbReference>
<organism evidence="1 2">
    <name type="scientific">Apilactobacillus xinyiensis</name>
    <dbReference type="NCBI Taxonomy" id="2841032"/>
    <lineage>
        <taxon>Bacteria</taxon>
        <taxon>Bacillati</taxon>
        <taxon>Bacillota</taxon>
        <taxon>Bacilli</taxon>
        <taxon>Lactobacillales</taxon>
        <taxon>Lactobacillaceae</taxon>
        <taxon>Apilactobacillus</taxon>
    </lineage>
</organism>
<evidence type="ECO:0000313" key="1">
    <source>
        <dbReference type="EMBL" id="MCK8624830.1"/>
    </source>
</evidence>
<protein>
    <submittedName>
        <fullName evidence="1">SAP domain-containing protein</fullName>
    </submittedName>
</protein>
<accession>A0ABT0I276</accession>
<proteinExistence type="predicted"/>
<sequence length="214" mass="25393">MNPEQFFEKEKHALTLEAYHQQYFYKTELVQLCQQYKLPTYGTKAELNSYLEQFLSGTLANQIHAKRPNQNKSRHQLTTDEISLTTKLLDSGFSFNQAARQFFANYFHVQKFSFKKSMAVIKRKAEVEHDTQITVGDLIQQMKVPLEDKNHEESTYQWNHFVRDFCHSTPSNSFNNQIKVAAILWQHVKNSKQPKVYHDDLVNKYYDEIKIYQK</sequence>
<name>A0ABT0I276_9LACO</name>
<evidence type="ECO:0000313" key="2">
    <source>
        <dbReference type="Proteomes" id="UP001522905"/>
    </source>
</evidence>